<evidence type="ECO:0000259" key="5">
    <source>
        <dbReference type="PROSITE" id="PS50042"/>
    </source>
</evidence>
<dbReference type="InterPro" id="IPR050397">
    <property type="entry name" value="Env_Response_Regulators"/>
</dbReference>
<dbReference type="InterPro" id="IPR018335">
    <property type="entry name" value="Tscrpt_reg_HTH_Crp-type_CS"/>
</dbReference>
<evidence type="ECO:0000256" key="1">
    <source>
        <dbReference type="ARBA" id="ARBA00023015"/>
    </source>
</evidence>
<dbReference type="SUPFAM" id="SSF51206">
    <property type="entry name" value="cAMP-binding domain-like"/>
    <property type="match status" value="1"/>
</dbReference>
<dbReference type="PROSITE" id="PS50042">
    <property type="entry name" value="CNMP_BINDING_3"/>
    <property type="match status" value="1"/>
</dbReference>
<dbReference type="PANTHER" id="PTHR24567">
    <property type="entry name" value="CRP FAMILY TRANSCRIPTIONAL REGULATORY PROTEIN"/>
    <property type="match status" value="1"/>
</dbReference>
<dbReference type="InterPro" id="IPR000595">
    <property type="entry name" value="cNMP-bd_dom"/>
</dbReference>
<evidence type="ECO:0000313" key="8">
    <source>
        <dbReference type="Proteomes" id="UP001596044"/>
    </source>
</evidence>
<feature type="domain" description="Cyclic nucleotide-binding" evidence="5">
    <location>
        <begin position="19"/>
        <end position="118"/>
    </location>
</feature>
<dbReference type="SMART" id="SM00100">
    <property type="entry name" value="cNMP"/>
    <property type="match status" value="1"/>
</dbReference>
<keyword evidence="2" id="KW-0238">DNA-binding</keyword>
<dbReference type="CDD" id="cd00038">
    <property type="entry name" value="CAP_ED"/>
    <property type="match status" value="1"/>
</dbReference>
<dbReference type="SUPFAM" id="SSF46785">
    <property type="entry name" value="Winged helix' DNA-binding domain"/>
    <property type="match status" value="1"/>
</dbReference>
<dbReference type="SMART" id="SM00419">
    <property type="entry name" value="HTH_CRP"/>
    <property type="match status" value="1"/>
</dbReference>
<evidence type="ECO:0000256" key="3">
    <source>
        <dbReference type="ARBA" id="ARBA00023159"/>
    </source>
</evidence>
<evidence type="ECO:0000313" key="7">
    <source>
        <dbReference type="EMBL" id="MFC5450981.1"/>
    </source>
</evidence>
<dbReference type="PROSITE" id="PS00042">
    <property type="entry name" value="HTH_CRP_1"/>
    <property type="match status" value="1"/>
</dbReference>
<feature type="domain" description="HTH crp-type" evidence="6">
    <location>
        <begin position="149"/>
        <end position="223"/>
    </location>
</feature>
<dbReference type="Pfam" id="PF13545">
    <property type="entry name" value="HTH_Crp_2"/>
    <property type="match status" value="1"/>
</dbReference>
<dbReference type="RefSeq" id="WP_270881552.1">
    <property type="nucleotide sequence ID" value="NZ_JAQFVF010000055.1"/>
</dbReference>
<dbReference type="InterPro" id="IPR012318">
    <property type="entry name" value="HTH_CRP"/>
</dbReference>
<keyword evidence="3" id="KW-0010">Activator</keyword>
<dbReference type="Gene3D" id="1.10.10.10">
    <property type="entry name" value="Winged helix-like DNA-binding domain superfamily/Winged helix DNA-binding domain"/>
    <property type="match status" value="1"/>
</dbReference>
<keyword evidence="1" id="KW-0805">Transcription regulation</keyword>
<dbReference type="Pfam" id="PF00027">
    <property type="entry name" value="cNMP_binding"/>
    <property type="match status" value="1"/>
</dbReference>
<dbReference type="InterPro" id="IPR036390">
    <property type="entry name" value="WH_DNA-bd_sf"/>
</dbReference>
<dbReference type="CDD" id="cd00092">
    <property type="entry name" value="HTH_CRP"/>
    <property type="match status" value="1"/>
</dbReference>
<dbReference type="InterPro" id="IPR036388">
    <property type="entry name" value="WH-like_DNA-bd_sf"/>
</dbReference>
<comment type="caution">
    <text evidence="7">The sequence shown here is derived from an EMBL/GenBank/DDBJ whole genome shotgun (WGS) entry which is preliminary data.</text>
</comment>
<dbReference type="Proteomes" id="UP001596044">
    <property type="component" value="Unassembled WGS sequence"/>
</dbReference>
<reference evidence="8" key="1">
    <citation type="journal article" date="2019" name="Int. J. Syst. Evol. Microbiol.">
        <title>The Global Catalogue of Microorganisms (GCM) 10K type strain sequencing project: providing services to taxonomists for standard genome sequencing and annotation.</title>
        <authorList>
            <consortium name="The Broad Institute Genomics Platform"/>
            <consortium name="The Broad Institute Genome Sequencing Center for Infectious Disease"/>
            <person name="Wu L."/>
            <person name="Ma J."/>
        </authorList>
    </citation>
    <scope>NUCLEOTIDE SEQUENCE [LARGE SCALE GENOMIC DNA]</scope>
    <source>
        <strain evidence="8">KACC 11904</strain>
    </source>
</reference>
<evidence type="ECO:0000256" key="4">
    <source>
        <dbReference type="ARBA" id="ARBA00023163"/>
    </source>
</evidence>
<dbReference type="PROSITE" id="PS51063">
    <property type="entry name" value="HTH_CRP_2"/>
    <property type="match status" value="1"/>
</dbReference>
<dbReference type="EMBL" id="JBHSMJ010000030">
    <property type="protein sequence ID" value="MFC5450981.1"/>
    <property type="molecule type" value="Genomic_DNA"/>
</dbReference>
<keyword evidence="8" id="KW-1185">Reference proteome</keyword>
<dbReference type="PANTHER" id="PTHR24567:SF74">
    <property type="entry name" value="HTH-TYPE TRANSCRIPTIONAL REGULATOR ARCR"/>
    <property type="match status" value="1"/>
</dbReference>
<dbReference type="Gene3D" id="2.60.120.10">
    <property type="entry name" value="Jelly Rolls"/>
    <property type="match status" value="1"/>
</dbReference>
<proteinExistence type="predicted"/>
<sequence>MENVNATKPNTGVTNTGFFSAESLTKLQQIMYEMKVAAGAHLFWEGDPADKLYFIKKGRIKITKSSDEGRQFVLYMYQAGDMFGQFDPFQQSLHIFKAEAMEDSVIGVIQQKDLEVLLWQHGDLAVEFMKWMGLVHRMTQTKFRDLMMFGKHGALCSLMIRLSNSYGIQQDGQILVSKKLTNSELADMIGATRESVNRMLGELKKANAIQFDEQGRLIILSLDYLRDICHCENCPKDICRI</sequence>
<dbReference type="InterPro" id="IPR018490">
    <property type="entry name" value="cNMP-bd_dom_sf"/>
</dbReference>
<protein>
    <submittedName>
        <fullName evidence="7">Crp/Fnr family transcriptional regulator</fullName>
    </submittedName>
</protein>
<name>A0ABW0KE38_9BACL</name>
<dbReference type="PRINTS" id="PR00034">
    <property type="entry name" value="HTHCRP"/>
</dbReference>
<evidence type="ECO:0000259" key="6">
    <source>
        <dbReference type="PROSITE" id="PS51063"/>
    </source>
</evidence>
<organism evidence="7 8">
    <name type="scientific">Paenibacillus aestuarii</name>
    <dbReference type="NCBI Taxonomy" id="516965"/>
    <lineage>
        <taxon>Bacteria</taxon>
        <taxon>Bacillati</taxon>
        <taxon>Bacillota</taxon>
        <taxon>Bacilli</taxon>
        <taxon>Bacillales</taxon>
        <taxon>Paenibacillaceae</taxon>
        <taxon>Paenibacillus</taxon>
    </lineage>
</organism>
<dbReference type="InterPro" id="IPR014710">
    <property type="entry name" value="RmlC-like_jellyroll"/>
</dbReference>
<evidence type="ECO:0000256" key="2">
    <source>
        <dbReference type="ARBA" id="ARBA00023125"/>
    </source>
</evidence>
<accession>A0ABW0KE38</accession>
<gene>
    <name evidence="7" type="ORF">ACFPOG_22285</name>
</gene>
<keyword evidence="4" id="KW-0804">Transcription</keyword>